<evidence type="ECO:0000256" key="2">
    <source>
        <dbReference type="ARBA" id="ARBA00006555"/>
    </source>
</evidence>
<sequence length="289" mass="32902">MRYIFWVFLLISFLLHLFLLDVLHLPQGEKKREKPVDIQIIPKEKPKEKTGQPEPSPKRYVPPTHLDEQKETHIEEDRPSPPKQQKKAAVKNGEDRKKSPDRTPAQKPSAAEEKPAPQPPTALPPKSTADMPKVSPDTPKQSIPSTADRDAERKRIDSIMNPKDVIEKYATGGSEVTGEDTVSMQYVKMRYQSYFYKFASRLYRVWTYPPEAAMRGEGGIVQASFIVSRDGSISSIRIIRSSGYPDLDNEVITALKKMSGVPLPESYNLDNLKVDAFFHYINGNRFRVY</sequence>
<evidence type="ECO:0000256" key="9">
    <source>
        <dbReference type="ARBA" id="ARBA00023136"/>
    </source>
</evidence>
<reference evidence="12 13" key="1">
    <citation type="submission" date="2019-03" db="EMBL/GenBank/DDBJ databases">
        <title>Genomic Encyclopedia of Type Strains, Phase IV (KMG-IV): sequencing the most valuable type-strain genomes for metagenomic binning, comparative biology and taxonomic classification.</title>
        <authorList>
            <person name="Goeker M."/>
        </authorList>
    </citation>
    <scope>NUCLEOTIDE SEQUENCE [LARGE SCALE GENOMIC DNA]</scope>
    <source>
        <strain evidence="12 13">DSM 24984</strain>
    </source>
</reference>
<name>A0A4R1K9N3_9BACT</name>
<keyword evidence="7" id="KW-0653">Protein transport</keyword>
<evidence type="ECO:0000256" key="5">
    <source>
        <dbReference type="ARBA" id="ARBA00022519"/>
    </source>
</evidence>
<comment type="subcellular location">
    <subcellularLocation>
        <location evidence="1">Cell inner membrane</location>
        <topology evidence="1">Single-pass membrane protein</topology>
        <orientation evidence="1">Periplasmic side</orientation>
    </subcellularLocation>
</comment>
<feature type="domain" description="TonB C-terminal" evidence="11">
    <location>
        <begin position="193"/>
        <end position="287"/>
    </location>
</feature>
<keyword evidence="4" id="KW-1003">Cell membrane</keyword>
<dbReference type="PANTHER" id="PTHR33446">
    <property type="entry name" value="PROTEIN TONB-RELATED"/>
    <property type="match status" value="1"/>
</dbReference>
<dbReference type="GO" id="GO:0031992">
    <property type="term" value="F:energy transducer activity"/>
    <property type="evidence" value="ECO:0007669"/>
    <property type="project" value="TreeGrafter"/>
</dbReference>
<comment type="caution">
    <text evidence="12">The sequence shown here is derived from an EMBL/GenBank/DDBJ whole genome shotgun (WGS) entry which is preliminary data.</text>
</comment>
<feature type="compositionally biased region" description="Basic and acidic residues" evidence="10">
    <location>
        <begin position="29"/>
        <end position="51"/>
    </location>
</feature>
<evidence type="ECO:0000256" key="3">
    <source>
        <dbReference type="ARBA" id="ARBA00022448"/>
    </source>
</evidence>
<dbReference type="InterPro" id="IPR051045">
    <property type="entry name" value="TonB-dependent_transducer"/>
</dbReference>
<evidence type="ECO:0000313" key="12">
    <source>
        <dbReference type="EMBL" id="TCK60583.1"/>
    </source>
</evidence>
<dbReference type="PANTHER" id="PTHR33446:SF2">
    <property type="entry name" value="PROTEIN TONB"/>
    <property type="match status" value="1"/>
</dbReference>
<protein>
    <submittedName>
        <fullName evidence="12">Protein TonB</fullName>
    </submittedName>
</protein>
<dbReference type="Gene3D" id="3.30.1150.10">
    <property type="match status" value="1"/>
</dbReference>
<organism evidence="12 13">
    <name type="scientific">Seleniivibrio woodruffii</name>
    <dbReference type="NCBI Taxonomy" id="1078050"/>
    <lineage>
        <taxon>Bacteria</taxon>
        <taxon>Pseudomonadati</taxon>
        <taxon>Deferribacterota</taxon>
        <taxon>Deferribacteres</taxon>
        <taxon>Deferribacterales</taxon>
        <taxon>Geovibrionaceae</taxon>
        <taxon>Seleniivibrio</taxon>
    </lineage>
</organism>
<keyword evidence="8" id="KW-1133">Transmembrane helix</keyword>
<keyword evidence="3" id="KW-0813">Transport</keyword>
<keyword evidence="13" id="KW-1185">Reference proteome</keyword>
<dbReference type="AlphaFoldDB" id="A0A4R1K9N3"/>
<keyword evidence="5" id="KW-0997">Cell inner membrane</keyword>
<dbReference type="GO" id="GO:0098797">
    <property type="term" value="C:plasma membrane protein complex"/>
    <property type="evidence" value="ECO:0007669"/>
    <property type="project" value="TreeGrafter"/>
</dbReference>
<dbReference type="NCBIfam" id="TIGR01352">
    <property type="entry name" value="tonB_Cterm"/>
    <property type="match status" value="1"/>
</dbReference>
<evidence type="ECO:0000256" key="6">
    <source>
        <dbReference type="ARBA" id="ARBA00022692"/>
    </source>
</evidence>
<evidence type="ECO:0000256" key="7">
    <source>
        <dbReference type="ARBA" id="ARBA00022927"/>
    </source>
</evidence>
<dbReference type="EMBL" id="SMGG01000004">
    <property type="protein sequence ID" value="TCK60583.1"/>
    <property type="molecule type" value="Genomic_DNA"/>
</dbReference>
<gene>
    <name evidence="12" type="ORF">C8D98_1461</name>
</gene>
<dbReference type="SUPFAM" id="SSF74653">
    <property type="entry name" value="TolA/TonB C-terminal domain"/>
    <property type="match status" value="1"/>
</dbReference>
<proteinExistence type="inferred from homology"/>
<accession>A0A4R1K9N3</accession>
<comment type="similarity">
    <text evidence="2">Belongs to the TonB family.</text>
</comment>
<evidence type="ECO:0000259" key="11">
    <source>
        <dbReference type="PROSITE" id="PS52015"/>
    </source>
</evidence>
<dbReference type="InterPro" id="IPR006260">
    <property type="entry name" value="TonB/TolA_C"/>
</dbReference>
<evidence type="ECO:0000256" key="8">
    <source>
        <dbReference type="ARBA" id="ARBA00022989"/>
    </source>
</evidence>
<evidence type="ECO:0000256" key="10">
    <source>
        <dbReference type="SAM" id="MobiDB-lite"/>
    </source>
</evidence>
<feature type="region of interest" description="Disordered" evidence="10">
    <location>
        <begin position="29"/>
        <end position="160"/>
    </location>
</feature>
<dbReference type="GO" id="GO:0015031">
    <property type="term" value="P:protein transport"/>
    <property type="evidence" value="ECO:0007669"/>
    <property type="project" value="UniProtKB-KW"/>
</dbReference>
<feature type="compositionally biased region" description="Basic and acidic residues" evidence="10">
    <location>
        <begin position="65"/>
        <end position="80"/>
    </location>
</feature>
<dbReference type="GO" id="GO:0055085">
    <property type="term" value="P:transmembrane transport"/>
    <property type="evidence" value="ECO:0007669"/>
    <property type="project" value="InterPro"/>
</dbReference>
<dbReference type="OrthoDB" id="9803361at2"/>
<feature type="compositionally biased region" description="Basic and acidic residues" evidence="10">
    <location>
        <begin position="147"/>
        <end position="157"/>
    </location>
</feature>
<keyword evidence="6" id="KW-0812">Transmembrane</keyword>
<dbReference type="RefSeq" id="WP_132873384.1">
    <property type="nucleotide sequence ID" value="NZ_JAJUHT010000001.1"/>
</dbReference>
<dbReference type="Proteomes" id="UP000294614">
    <property type="component" value="Unassembled WGS sequence"/>
</dbReference>
<feature type="compositionally biased region" description="Basic and acidic residues" evidence="10">
    <location>
        <begin position="92"/>
        <end position="101"/>
    </location>
</feature>
<keyword evidence="9" id="KW-0472">Membrane</keyword>
<evidence type="ECO:0000256" key="1">
    <source>
        <dbReference type="ARBA" id="ARBA00004383"/>
    </source>
</evidence>
<dbReference type="PROSITE" id="PS52015">
    <property type="entry name" value="TONB_CTD"/>
    <property type="match status" value="1"/>
</dbReference>
<dbReference type="Pfam" id="PF03544">
    <property type="entry name" value="TonB_C"/>
    <property type="match status" value="1"/>
</dbReference>
<evidence type="ECO:0000256" key="4">
    <source>
        <dbReference type="ARBA" id="ARBA00022475"/>
    </source>
</evidence>
<evidence type="ECO:0000313" key="13">
    <source>
        <dbReference type="Proteomes" id="UP000294614"/>
    </source>
</evidence>
<dbReference type="InterPro" id="IPR037682">
    <property type="entry name" value="TonB_C"/>
</dbReference>